<keyword evidence="6 7" id="KW-0472">Membrane</keyword>
<evidence type="ECO:0000313" key="10">
    <source>
        <dbReference type="Proteomes" id="UP000786387"/>
    </source>
</evidence>
<organism evidence="9 10">
    <name type="scientific">Stutzerimonas azotifigens</name>
    <dbReference type="NCBI Taxonomy" id="291995"/>
    <lineage>
        <taxon>Bacteria</taxon>
        <taxon>Pseudomonadati</taxon>
        <taxon>Pseudomonadota</taxon>
        <taxon>Gammaproteobacteria</taxon>
        <taxon>Pseudomonadales</taxon>
        <taxon>Pseudomonadaceae</taxon>
        <taxon>Stutzerimonas</taxon>
    </lineage>
</organism>
<reference evidence="9 10" key="1">
    <citation type="submission" date="2020-02" db="EMBL/GenBank/DDBJ databases">
        <title>Synteny-based analysis reveals conserved mechanism for high triclosan tolerance in Pseudomonas, as well as instances of horizontal transfer.</title>
        <authorList>
            <person name="Mcfarland A.G."/>
            <person name="Bertucci H.K."/>
            <person name="Litmann E."/>
            <person name="Shen J."/>
            <person name="Huttenhower C."/>
            <person name="Hartmann E.M."/>
        </authorList>
    </citation>
    <scope>NUCLEOTIDE SEQUENCE [LARGE SCALE GENOMIC DNA]</scope>
    <source>
        <strain evidence="9 10">115A1</strain>
    </source>
</reference>
<dbReference type="Pfam" id="PF02133">
    <property type="entry name" value="Transp_cyt_pur"/>
    <property type="match status" value="1"/>
</dbReference>
<feature type="transmembrane region" description="Helical" evidence="8">
    <location>
        <begin position="203"/>
        <end position="223"/>
    </location>
</feature>
<keyword evidence="5 8" id="KW-1133">Transmembrane helix</keyword>
<dbReference type="PANTHER" id="PTHR30569">
    <property type="entry name" value="CYTOSINE TRANSPORTER CODB"/>
    <property type="match status" value="1"/>
</dbReference>
<evidence type="ECO:0000256" key="1">
    <source>
        <dbReference type="ARBA" id="ARBA00004141"/>
    </source>
</evidence>
<dbReference type="InterPro" id="IPR001248">
    <property type="entry name" value="Pur-cyt_permease"/>
</dbReference>
<comment type="caution">
    <text evidence="9">The sequence shown here is derived from an EMBL/GenBank/DDBJ whole genome shotgun (WGS) entry which is preliminary data.</text>
</comment>
<evidence type="ECO:0000256" key="4">
    <source>
        <dbReference type="ARBA" id="ARBA00022692"/>
    </source>
</evidence>
<protein>
    <submittedName>
        <fullName evidence="9">Cytosine permease</fullName>
    </submittedName>
</protein>
<dbReference type="Gene3D" id="1.10.4160.10">
    <property type="entry name" value="Hydantoin permease"/>
    <property type="match status" value="1"/>
</dbReference>
<feature type="transmembrane region" description="Helical" evidence="8">
    <location>
        <begin position="235"/>
        <end position="264"/>
    </location>
</feature>
<evidence type="ECO:0000256" key="6">
    <source>
        <dbReference type="ARBA" id="ARBA00023136"/>
    </source>
</evidence>
<feature type="transmembrane region" description="Helical" evidence="8">
    <location>
        <begin position="30"/>
        <end position="49"/>
    </location>
</feature>
<keyword evidence="3 7" id="KW-0813">Transport</keyword>
<evidence type="ECO:0000256" key="7">
    <source>
        <dbReference type="PIRNR" id="PIRNR002744"/>
    </source>
</evidence>
<dbReference type="InterPro" id="IPR030191">
    <property type="entry name" value="CodB"/>
</dbReference>
<feature type="transmembrane region" description="Helical" evidence="8">
    <location>
        <begin position="136"/>
        <end position="155"/>
    </location>
</feature>
<feature type="transmembrane region" description="Helical" evidence="8">
    <location>
        <begin position="387"/>
        <end position="409"/>
    </location>
</feature>
<dbReference type="PIRSF" id="PIRSF002744">
    <property type="entry name" value="Pur-cyt_permease"/>
    <property type="match status" value="1"/>
</dbReference>
<keyword evidence="4 8" id="KW-0812">Transmembrane</keyword>
<proteinExistence type="inferred from homology"/>
<accession>A0ABR5YYG2</accession>
<dbReference type="RefSeq" id="WP_181069923.1">
    <property type="nucleotide sequence ID" value="NZ_JAAMRF010000003.1"/>
</dbReference>
<dbReference type="EMBL" id="JAAMRF010000003">
    <property type="protein sequence ID" value="MBA1272977.1"/>
    <property type="molecule type" value="Genomic_DNA"/>
</dbReference>
<feature type="transmembrane region" description="Helical" evidence="8">
    <location>
        <begin position="105"/>
        <end position="130"/>
    </location>
</feature>
<name>A0ABR5YYG2_9GAMM</name>
<dbReference type="InterPro" id="IPR026030">
    <property type="entry name" value="Pur-cyt_permease_Fcy2/21/22"/>
</dbReference>
<sequence length="446" mass="47730">MFRQLTQYFGQDSLAATDRTHRSLGMPGTLALWLGANVVVTTILTGMLLVPDLPFGQAMLIVLLGSAIGILPLVLVGLMGQRSGLSTMVLARGSYGLQGAKLPSLVNLLSLLAWSWIQALLAGMSLNFAVQALTGYSNLALFTILCEALVVLIALRGHLGIERVERWAALGMVLLAGAVFYAMGQHFEFAELLAMPAEPRNEITAGIAFDIVIATAFSWIPLAADYNRNCRTQKVAAVGTWVGYVLATLLAMGMGAAVSGFSVLSGMEQTYDPAVLLAGFGFGLPAAIVVFLSVMTTNVMCVYSASLSYLNIRPQTPFWKPALVIGLLSIAGSQIPGILDNFQTFLLVIGSVFIPAFAVLIADYFVIHRGDYDEGDLLRETGGRYGYRAGINPAAYAAYGLGALLAYYWGWVSPLAFGASLPVFVLTAVLYVVLRKWVLVPRVQVA</sequence>
<evidence type="ECO:0000256" key="5">
    <source>
        <dbReference type="ARBA" id="ARBA00022989"/>
    </source>
</evidence>
<feature type="transmembrane region" description="Helical" evidence="8">
    <location>
        <begin position="415"/>
        <end position="434"/>
    </location>
</feature>
<comment type="similarity">
    <text evidence="2 7">Belongs to the purine-cytosine permease (2.A.39) family.</text>
</comment>
<feature type="transmembrane region" description="Helical" evidence="8">
    <location>
        <begin position="284"/>
        <end position="310"/>
    </location>
</feature>
<feature type="transmembrane region" description="Helical" evidence="8">
    <location>
        <begin position="167"/>
        <end position="183"/>
    </location>
</feature>
<gene>
    <name evidence="9" type="ORF">G7026_06390</name>
</gene>
<feature type="transmembrane region" description="Helical" evidence="8">
    <location>
        <begin position="345"/>
        <end position="366"/>
    </location>
</feature>
<evidence type="ECO:0000256" key="8">
    <source>
        <dbReference type="SAM" id="Phobius"/>
    </source>
</evidence>
<feature type="transmembrane region" description="Helical" evidence="8">
    <location>
        <begin position="55"/>
        <end position="78"/>
    </location>
</feature>
<keyword evidence="10" id="KW-1185">Reference proteome</keyword>
<evidence type="ECO:0000313" key="9">
    <source>
        <dbReference type="EMBL" id="MBA1272977.1"/>
    </source>
</evidence>
<feature type="transmembrane region" description="Helical" evidence="8">
    <location>
        <begin position="322"/>
        <end position="339"/>
    </location>
</feature>
<dbReference type="Proteomes" id="UP000786387">
    <property type="component" value="Unassembled WGS sequence"/>
</dbReference>
<evidence type="ECO:0000256" key="2">
    <source>
        <dbReference type="ARBA" id="ARBA00008974"/>
    </source>
</evidence>
<dbReference type="PANTHER" id="PTHR30569:SF0">
    <property type="entry name" value="CYTOSINE PERMEASE"/>
    <property type="match status" value="1"/>
</dbReference>
<evidence type="ECO:0000256" key="3">
    <source>
        <dbReference type="ARBA" id="ARBA00022448"/>
    </source>
</evidence>
<comment type="subcellular location">
    <subcellularLocation>
        <location evidence="1">Membrane</location>
        <topology evidence="1">Multi-pass membrane protein</topology>
    </subcellularLocation>
</comment>